<comment type="similarity">
    <text evidence="1">Belongs to the short-chain dehydrogenases/reductases (SDR) family.</text>
</comment>
<name>A0A3E2WRM9_9FIRM</name>
<dbReference type="InterPro" id="IPR036291">
    <property type="entry name" value="NAD(P)-bd_dom_sf"/>
</dbReference>
<evidence type="ECO:0000256" key="2">
    <source>
        <dbReference type="ARBA" id="ARBA00023002"/>
    </source>
</evidence>
<dbReference type="Proteomes" id="UP000261111">
    <property type="component" value="Unassembled WGS sequence"/>
</dbReference>
<organism evidence="3 4">
    <name type="scientific">Hungatella hathewayi</name>
    <dbReference type="NCBI Taxonomy" id="154046"/>
    <lineage>
        <taxon>Bacteria</taxon>
        <taxon>Bacillati</taxon>
        <taxon>Bacillota</taxon>
        <taxon>Clostridia</taxon>
        <taxon>Lachnospirales</taxon>
        <taxon>Lachnospiraceae</taxon>
        <taxon>Hungatella</taxon>
    </lineage>
</organism>
<dbReference type="CDD" id="cd05233">
    <property type="entry name" value="SDR_c"/>
    <property type="match status" value="1"/>
</dbReference>
<evidence type="ECO:0000313" key="4">
    <source>
        <dbReference type="Proteomes" id="UP000261111"/>
    </source>
</evidence>
<protein>
    <submittedName>
        <fullName evidence="3">SDR family oxidoreductase</fullName>
    </submittedName>
</protein>
<comment type="caution">
    <text evidence="3">The sequence shown here is derived from an EMBL/GenBank/DDBJ whole genome shotgun (WGS) entry which is preliminary data.</text>
</comment>
<reference evidence="3 4" key="1">
    <citation type="submission" date="2018-08" db="EMBL/GenBank/DDBJ databases">
        <title>A genome reference for cultivated species of the human gut microbiota.</title>
        <authorList>
            <person name="Zou Y."/>
            <person name="Xue W."/>
            <person name="Luo G."/>
        </authorList>
    </citation>
    <scope>NUCLEOTIDE SEQUENCE [LARGE SCALE GENOMIC DNA]</scope>
    <source>
        <strain evidence="3 4">AF19-21</strain>
    </source>
</reference>
<dbReference type="InterPro" id="IPR051122">
    <property type="entry name" value="SDR_DHRS6-like"/>
</dbReference>
<dbReference type="AlphaFoldDB" id="A0A3E2WRM9"/>
<evidence type="ECO:0000256" key="1">
    <source>
        <dbReference type="ARBA" id="ARBA00006484"/>
    </source>
</evidence>
<dbReference type="Gene3D" id="3.40.50.720">
    <property type="entry name" value="NAD(P)-binding Rossmann-like Domain"/>
    <property type="match status" value="1"/>
</dbReference>
<dbReference type="EMBL" id="QVIA01000017">
    <property type="protein sequence ID" value="RGC29405.1"/>
    <property type="molecule type" value="Genomic_DNA"/>
</dbReference>
<accession>A0A3E2WRM9</accession>
<proteinExistence type="inferred from homology"/>
<dbReference type="GeneID" id="93331984"/>
<dbReference type="GO" id="GO:0016491">
    <property type="term" value="F:oxidoreductase activity"/>
    <property type="evidence" value="ECO:0007669"/>
    <property type="project" value="UniProtKB-KW"/>
</dbReference>
<dbReference type="PRINTS" id="PR00081">
    <property type="entry name" value="GDHRDH"/>
</dbReference>
<keyword evidence="2" id="KW-0560">Oxidoreductase</keyword>
<sequence length="261" mass="28185">MDLGLKNKNILLFGGHSNIGRCVTLAFAQEGAGVTIAGRDLESCEKVALEALEAGAPWAEIVKCDATSYEDTAHAAESALLHGAIDSVYHGVGWDSLGKFLELDRNLWQKIYEINFLSCMNAWKYILPIMQKQGHGNFVNNASTCGRVHDSDECVYGALKSAVIHLAQTIAQDVAKDGIRINCVAPGATPPIDGHFTSGSPWPAFTSNPETLEYWKTFSPLGQVGTPWDVAYAVLFLASDITGRHQCGQVIGVDGGRYMPK</sequence>
<dbReference type="PANTHER" id="PTHR43477:SF1">
    <property type="entry name" value="DIHYDROANTICAPSIN 7-DEHYDROGENASE"/>
    <property type="match status" value="1"/>
</dbReference>
<dbReference type="RefSeq" id="WP_117441060.1">
    <property type="nucleotide sequence ID" value="NZ_QVIA01000017.1"/>
</dbReference>
<dbReference type="PANTHER" id="PTHR43477">
    <property type="entry name" value="DIHYDROANTICAPSIN 7-DEHYDROGENASE"/>
    <property type="match status" value="1"/>
</dbReference>
<dbReference type="InterPro" id="IPR002347">
    <property type="entry name" value="SDR_fam"/>
</dbReference>
<gene>
    <name evidence="3" type="ORF">DWX41_15240</name>
</gene>
<evidence type="ECO:0000313" key="3">
    <source>
        <dbReference type="EMBL" id="RGC29405.1"/>
    </source>
</evidence>
<dbReference type="SUPFAM" id="SSF51735">
    <property type="entry name" value="NAD(P)-binding Rossmann-fold domains"/>
    <property type="match status" value="1"/>
</dbReference>
<dbReference type="Pfam" id="PF13561">
    <property type="entry name" value="adh_short_C2"/>
    <property type="match status" value="1"/>
</dbReference>